<accession>A0A250V6F5</accession>
<evidence type="ECO:0000313" key="3">
    <source>
        <dbReference type="Proteomes" id="UP000217446"/>
    </source>
</evidence>
<feature type="region of interest" description="Disordered" evidence="1">
    <location>
        <begin position="1"/>
        <end position="119"/>
    </location>
</feature>
<feature type="compositionally biased region" description="Low complexity" evidence="1">
    <location>
        <begin position="148"/>
        <end position="163"/>
    </location>
</feature>
<keyword evidence="3" id="KW-1185">Reference proteome</keyword>
<organism evidence="2 3">
    <name type="scientific">Streptomyces olivochromogenes</name>
    <dbReference type="NCBI Taxonomy" id="1963"/>
    <lineage>
        <taxon>Bacteria</taxon>
        <taxon>Bacillati</taxon>
        <taxon>Actinomycetota</taxon>
        <taxon>Actinomycetes</taxon>
        <taxon>Kitasatosporales</taxon>
        <taxon>Streptomycetaceae</taxon>
        <taxon>Streptomyces</taxon>
    </lineage>
</organism>
<feature type="region of interest" description="Disordered" evidence="1">
    <location>
        <begin position="148"/>
        <end position="228"/>
    </location>
</feature>
<gene>
    <name evidence="2" type="ORF">SO3561_01252</name>
</gene>
<reference evidence="3" key="1">
    <citation type="submission" date="2017-05" db="EMBL/GenBank/DDBJ databases">
        <title>Streptomyces olivochromogenes NBRC 3561 whole genome shotgun sequence.</title>
        <authorList>
            <person name="Dohra H."/>
            <person name="Kodani S."/>
        </authorList>
    </citation>
    <scope>NUCLEOTIDE SEQUENCE [LARGE SCALE GENOMIC DNA]</scope>
    <source>
        <strain evidence="3">NBRC 3561</strain>
    </source>
</reference>
<sequence length="228" mass="25535">MRNSTVSSPMREALTTERLSQRSQGLGVPGQQPLPEQRMAHNRFHRPVPRPLQPPGQRGLLLQVLHRTQPPQGRATPRSRSSEAGGRRQRRRLEGGGAPALLGRGFSGSAASRRRWQRRRVRQCDRLTRPSRWWRPCPDGRRIGSACPALPSRSLASSTSSAARTRRRRIPVRVQPSSRSSDSRGQPHIRDPVTNQISRLSPDGRRVGLYAGFCRPGASRRPGRRPSI</sequence>
<feature type="compositionally biased region" description="Low complexity" evidence="1">
    <location>
        <begin position="100"/>
        <end position="111"/>
    </location>
</feature>
<evidence type="ECO:0000256" key="1">
    <source>
        <dbReference type="SAM" id="MobiDB-lite"/>
    </source>
</evidence>
<feature type="compositionally biased region" description="Low complexity" evidence="1">
    <location>
        <begin position="55"/>
        <end position="65"/>
    </location>
</feature>
<dbReference type="EMBL" id="BDQI01000002">
    <property type="protein sequence ID" value="GAX49763.1"/>
    <property type="molecule type" value="Genomic_DNA"/>
</dbReference>
<comment type="caution">
    <text evidence="2">The sequence shown here is derived from an EMBL/GenBank/DDBJ whole genome shotgun (WGS) entry which is preliminary data.</text>
</comment>
<evidence type="ECO:0000313" key="2">
    <source>
        <dbReference type="EMBL" id="GAX49763.1"/>
    </source>
</evidence>
<dbReference type="AlphaFoldDB" id="A0A250V6F5"/>
<name>A0A250V6F5_STROL</name>
<dbReference type="Proteomes" id="UP000217446">
    <property type="component" value="Unassembled WGS sequence"/>
</dbReference>
<proteinExistence type="predicted"/>
<protein>
    <submittedName>
        <fullName evidence="2">Uncharacterized protein</fullName>
    </submittedName>
</protein>
<feature type="compositionally biased region" description="Low complexity" evidence="1">
    <location>
        <begin position="172"/>
        <end position="184"/>
    </location>
</feature>